<evidence type="ECO:0000313" key="8">
    <source>
        <dbReference type="EMBL" id="ANY73980.1"/>
    </source>
</evidence>
<keyword evidence="5 7" id="KW-1133">Transmembrane helix</keyword>
<dbReference type="PANTHER" id="PTHR43266">
    <property type="entry name" value="MACROLIDE-EFFLUX PROTEIN"/>
    <property type="match status" value="1"/>
</dbReference>
<feature type="transmembrane region" description="Helical" evidence="7">
    <location>
        <begin position="315"/>
        <end position="333"/>
    </location>
</feature>
<feature type="transmembrane region" description="Helical" evidence="7">
    <location>
        <begin position="285"/>
        <end position="303"/>
    </location>
</feature>
<protein>
    <submittedName>
        <fullName evidence="8">MFS transporter</fullName>
    </submittedName>
</protein>
<evidence type="ECO:0000256" key="7">
    <source>
        <dbReference type="SAM" id="Phobius"/>
    </source>
</evidence>
<evidence type="ECO:0000256" key="4">
    <source>
        <dbReference type="ARBA" id="ARBA00022692"/>
    </source>
</evidence>
<feature type="transmembrane region" description="Helical" evidence="7">
    <location>
        <begin position="169"/>
        <end position="186"/>
    </location>
</feature>
<feature type="transmembrane region" description="Helical" evidence="7">
    <location>
        <begin position="340"/>
        <end position="359"/>
    </location>
</feature>
<dbReference type="Pfam" id="PF07690">
    <property type="entry name" value="MFS_1"/>
    <property type="match status" value="1"/>
</dbReference>
<dbReference type="InterPro" id="IPR036259">
    <property type="entry name" value="MFS_trans_sf"/>
</dbReference>
<dbReference type="KEGG" id="pib:BBD41_16120"/>
<dbReference type="GO" id="GO:0022857">
    <property type="term" value="F:transmembrane transporter activity"/>
    <property type="evidence" value="ECO:0007669"/>
    <property type="project" value="InterPro"/>
</dbReference>
<sequence length="417" mass="44978">MKHLFRNKAFVLLTISDVLQNIGIWIRNMALLYFIMEKSHHNPVAISLLTVIEYAPIFLVSIVGGVLADRWRPKRTMIWGDILSFISVLLILFVVFAGYWQAAFAVTLISAVVSQFSQPSSFKIIKRCLPDEHVSSATALSQTLMSLFIILGPMIGTTIYQAFGLEASLIGLLVIFAGSAAVLAFLPSHVDEAADKTESASSFTEELKEGFRYIGRTGWLKVLLVVYILLALGAGFVQPLDIFVITERLMLDMTSVQWFTALEGAGMLIGGIIAAVIAGRVKGSYLLFAGLAFLGVSTCIEVLSKWPLLTGAMRFVTGVLMALAQTVLMALMMRQVDEQYIGRLNGVMTPVFTGMLLIGSGLTGWYMAASSIVTVYFTAGAVFLVSSLVSMKLPAAKAPVEGMPGGSTAAAKGAMES</sequence>
<feature type="transmembrane region" description="Helical" evidence="7">
    <location>
        <begin position="143"/>
        <end position="163"/>
    </location>
</feature>
<evidence type="ECO:0000256" key="6">
    <source>
        <dbReference type="ARBA" id="ARBA00023136"/>
    </source>
</evidence>
<evidence type="ECO:0000256" key="3">
    <source>
        <dbReference type="ARBA" id="ARBA00022475"/>
    </source>
</evidence>
<comment type="subcellular location">
    <subcellularLocation>
        <location evidence="1">Cell membrane</location>
        <topology evidence="1">Multi-pass membrane protein</topology>
    </subcellularLocation>
</comment>
<dbReference type="SUPFAM" id="SSF103473">
    <property type="entry name" value="MFS general substrate transporter"/>
    <property type="match status" value="1"/>
</dbReference>
<dbReference type="EMBL" id="CP016809">
    <property type="protein sequence ID" value="ANY73980.1"/>
    <property type="molecule type" value="Genomic_DNA"/>
</dbReference>
<keyword evidence="2" id="KW-0813">Transport</keyword>
<dbReference type="PANTHER" id="PTHR43266:SF8">
    <property type="entry name" value="MACROLIDE-EFFLUX PROTEIN"/>
    <property type="match status" value="1"/>
</dbReference>
<organism evidence="8">
    <name type="scientific">Paenibacillus ihbetae</name>
    <dbReference type="NCBI Taxonomy" id="1870820"/>
    <lineage>
        <taxon>Bacteria</taxon>
        <taxon>Bacillati</taxon>
        <taxon>Bacillota</taxon>
        <taxon>Bacilli</taxon>
        <taxon>Bacillales</taxon>
        <taxon>Paenibacillaceae</taxon>
        <taxon>Paenibacillus</taxon>
    </lineage>
</organism>
<name>A0A1B2E1V9_9BACL</name>
<keyword evidence="3" id="KW-1003">Cell membrane</keyword>
<feature type="transmembrane region" description="Helical" evidence="7">
    <location>
        <begin position="365"/>
        <end position="389"/>
    </location>
</feature>
<dbReference type="InterPro" id="IPR011701">
    <property type="entry name" value="MFS"/>
</dbReference>
<evidence type="ECO:0000256" key="5">
    <source>
        <dbReference type="ARBA" id="ARBA00022989"/>
    </source>
</evidence>
<dbReference type="AlphaFoldDB" id="A0A1B2E1V9"/>
<accession>A0A1B2E1V9</accession>
<evidence type="ECO:0000256" key="2">
    <source>
        <dbReference type="ARBA" id="ARBA00022448"/>
    </source>
</evidence>
<keyword evidence="6 7" id="KW-0472">Membrane</keyword>
<dbReference type="CDD" id="cd06173">
    <property type="entry name" value="MFS_MefA_like"/>
    <property type="match status" value="1"/>
</dbReference>
<keyword evidence="4 7" id="KW-0812">Transmembrane</keyword>
<feature type="transmembrane region" description="Helical" evidence="7">
    <location>
        <begin position="218"/>
        <end position="238"/>
    </location>
</feature>
<gene>
    <name evidence="8" type="ORF">BBD41_16120</name>
</gene>
<dbReference type="Gene3D" id="1.20.1250.20">
    <property type="entry name" value="MFS general substrate transporter like domains"/>
    <property type="match status" value="1"/>
</dbReference>
<feature type="transmembrane region" description="Helical" evidence="7">
    <location>
        <begin position="44"/>
        <end position="66"/>
    </location>
</feature>
<proteinExistence type="predicted"/>
<dbReference type="GO" id="GO:0005886">
    <property type="term" value="C:plasma membrane"/>
    <property type="evidence" value="ECO:0007669"/>
    <property type="project" value="UniProtKB-SubCell"/>
</dbReference>
<reference evidence="8" key="1">
    <citation type="submission" date="2016-08" db="EMBL/GenBank/DDBJ databases">
        <title>Complete Genome Seqeunce of Paenibacillus sp. nov. IHBB 9852 from high altitute lake of Indian trans-Himalayas.</title>
        <authorList>
            <person name="Kiran S."/>
            <person name="Swarnkar M.K."/>
            <person name="Rana A."/>
            <person name="Tewari R."/>
            <person name="Gulati A."/>
        </authorList>
    </citation>
    <scope>NUCLEOTIDE SEQUENCE [LARGE SCALE GENOMIC DNA]</scope>
    <source>
        <strain evidence="8">IHBB 9852</strain>
    </source>
</reference>
<feature type="transmembrane region" description="Helical" evidence="7">
    <location>
        <begin position="78"/>
        <end position="96"/>
    </location>
</feature>
<dbReference type="RefSeq" id="WP_099478204.1">
    <property type="nucleotide sequence ID" value="NZ_CP016809.1"/>
</dbReference>
<evidence type="ECO:0000256" key="1">
    <source>
        <dbReference type="ARBA" id="ARBA00004651"/>
    </source>
</evidence>
<feature type="transmembrane region" description="Helical" evidence="7">
    <location>
        <begin position="258"/>
        <end position="278"/>
    </location>
</feature>